<dbReference type="Gene3D" id="2.40.30.170">
    <property type="match status" value="1"/>
</dbReference>
<dbReference type="GO" id="GO:0005886">
    <property type="term" value="C:plasma membrane"/>
    <property type="evidence" value="ECO:0007669"/>
    <property type="project" value="UniProtKB-SubCell"/>
</dbReference>
<comment type="subcellular location">
    <subcellularLocation>
        <location evidence="1">Cell inner membrane</location>
        <topology evidence="1">Single-pass membrane protein</topology>
    </subcellularLocation>
</comment>
<evidence type="ECO:0000256" key="6">
    <source>
        <dbReference type="ARBA" id="ARBA00022692"/>
    </source>
</evidence>
<proteinExistence type="inferred from homology"/>
<organism evidence="14 15">
    <name type="scientific">Sphingomonas aliaeris</name>
    <dbReference type="NCBI Taxonomy" id="2759526"/>
    <lineage>
        <taxon>Bacteria</taxon>
        <taxon>Pseudomonadati</taxon>
        <taxon>Pseudomonadota</taxon>
        <taxon>Alphaproteobacteria</taxon>
        <taxon>Sphingomonadales</taxon>
        <taxon>Sphingomonadaceae</taxon>
        <taxon>Sphingomonas</taxon>
    </lineage>
</organism>
<feature type="domain" description="Multidrug resistance protein MdtA-like alpha-helical hairpin" evidence="11">
    <location>
        <begin position="151"/>
        <end position="213"/>
    </location>
</feature>
<keyword evidence="7 10" id="KW-1133">Transmembrane helix</keyword>
<dbReference type="EMBL" id="CP061035">
    <property type="protein sequence ID" value="QQV76568.1"/>
    <property type="molecule type" value="Genomic_DNA"/>
</dbReference>
<dbReference type="FunFam" id="2.40.30.170:FF:000003">
    <property type="entry name" value="Multidrug resistance protein A"/>
    <property type="match status" value="1"/>
</dbReference>
<dbReference type="PANTHER" id="PTHR30386">
    <property type="entry name" value="MEMBRANE FUSION SUBUNIT OF EMRAB-TOLC MULTIDRUG EFFLUX PUMP"/>
    <property type="match status" value="1"/>
</dbReference>
<evidence type="ECO:0000256" key="8">
    <source>
        <dbReference type="ARBA" id="ARBA00023136"/>
    </source>
</evidence>
<dbReference type="AlphaFoldDB" id="A0A974NTM7"/>
<evidence type="ECO:0000256" key="9">
    <source>
        <dbReference type="SAM" id="MobiDB-lite"/>
    </source>
</evidence>
<gene>
    <name evidence="14" type="ORF">H5J25_14085</name>
</gene>
<accession>A0A974NTM7</accession>
<dbReference type="Gene3D" id="1.10.287.470">
    <property type="entry name" value="Helix hairpin bin"/>
    <property type="match status" value="2"/>
</dbReference>
<dbReference type="Gene3D" id="2.40.50.100">
    <property type="match status" value="1"/>
</dbReference>
<keyword evidence="6 10" id="KW-0812">Transmembrane</keyword>
<keyword evidence="15" id="KW-1185">Reference proteome</keyword>
<evidence type="ECO:0000256" key="7">
    <source>
        <dbReference type="ARBA" id="ARBA00022989"/>
    </source>
</evidence>
<keyword evidence="5" id="KW-0997">Cell inner membrane</keyword>
<evidence type="ECO:0000313" key="15">
    <source>
        <dbReference type="Proteomes" id="UP000595894"/>
    </source>
</evidence>
<evidence type="ECO:0000256" key="4">
    <source>
        <dbReference type="ARBA" id="ARBA00022475"/>
    </source>
</evidence>
<dbReference type="RefSeq" id="WP_202092018.1">
    <property type="nucleotide sequence ID" value="NZ_CP061035.1"/>
</dbReference>
<dbReference type="GO" id="GO:0046677">
    <property type="term" value="P:response to antibiotic"/>
    <property type="evidence" value="ECO:0007669"/>
    <property type="project" value="UniProtKB-ARBA"/>
</dbReference>
<evidence type="ECO:0000259" key="11">
    <source>
        <dbReference type="Pfam" id="PF25876"/>
    </source>
</evidence>
<dbReference type="InterPro" id="IPR050739">
    <property type="entry name" value="MFP"/>
</dbReference>
<evidence type="ECO:0000256" key="3">
    <source>
        <dbReference type="ARBA" id="ARBA00022448"/>
    </source>
</evidence>
<name>A0A974NTM7_9SPHN</name>
<keyword evidence="8 10" id="KW-0472">Membrane</keyword>
<dbReference type="KEGG" id="sari:H5J25_14085"/>
<sequence length="393" mass="40916">MADAPTAQPTAEATAETTAQTNDDTPPSPPTAGKRKKLLTILAVVVVVGAILWAIWYFVFEAGRVHTDNAYVGADSAQVTSLVSGAVTEVRVGGTQPVRKGDILVVIDPADARIDVATAEAALLEAQQKYGQTAALAGSARSKVSSRNADIAQARARLADANAVVARTKIDLDRRQQLIASGAASGEELTTARAAYQSALAARQLAQAGVASAIATENSAGADAAASEALVRGTTIDTAPDVASARARLNKARLDLARTVIRAPVDGVVTNRQVQVGQRIAAGAPIMTVVPIASAYVDANYKESQLRDVKIGQPVELTSDFYGDDVVFHGRVTGFAGGTGAAFSLIPAQNATGNWVKVVQRLPVRIVIDPKDMRAHPLRVGLTMDAVIDTRGK</sequence>
<evidence type="ECO:0000259" key="13">
    <source>
        <dbReference type="Pfam" id="PF25963"/>
    </source>
</evidence>
<feature type="compositionally biased region" description="Low complexity" evidence="9">
    <location>
        <begin position="1"/>
        <end position="21"/>
    </location>
</feature>
<feature type="domain" description="p-hydroxybenzoic acid efflux pump subunit AaeA-like beta-barrel" evidence="13">
    <location>
        <begin position="295"/>
        <end position="388"/>
    </location>
</feature>
<evidence type="ECO:0000256" key="5">
    <source>
        <dbReference type="ARBA" id="ARBA00022519"/>
    </source>
</evidence>
<evidence type="ECO:0000256" key="2">
    <source>
        <dbReference type="ARBA" id="ARBA00009477"/>
    </source>
</evidence>
<dbReference type="GO" id="GO:0015721">
    <property type="term" value="P:bile acid and bile salt transport"/>
    <property type="evidence" value="ECO:0007669"/>
    <property type="project" value="UniProtKB-ARBA"/>
</dbReference>
<evidence type="ECO:0000256" key="1">
    <source>
        <dbReference type="ARBA" id="ARBA00004377"/>
    </source>
</evidence>
<feature type="transmembrane region" description="Helical" evidence="10">
    <location>
        <begin position="38"/>
        <end position="59"/>
    </location>
</feature>
<dbReference type="Proteomes" id="UP000595894">
    <property type="component" value="Chromosome"/>
</dbReference>
<comment type="similarity">
    <text evidence="2">Belongs to the membrane fusion protein (MFP) (TC 8.A.1) family.</text>
</comment>
<dbReference type="Pfam" id="PF25917">
    <property type="entry name" value="BSH_RND"/>
    <property type="match status" value="1"/>
</dbReference>
<evidence type="ECO:0000313" key="14">
    <source>
        <dbReference type="EMBL" id="QQV76568.1"/>
    </source>
</evidence>
<keyword evidence="3" id="KW-0813">Transport</keyword>
<dbReference type="InterPro" id="IPR058634">
    <property type="entry name" value="AaeA-lik-b-barrel"/>
</dbReference>
<protein>
    <submittedName>
        <fullName evidence="14">HlyD family efflux transporter periplasmic adaptor subunit</fullName>
    </submittedName>
</protein>
<reference evidence="15" key="1">
    <citation type="submission" date="2020-09" db="EMBL/GenBank/DDBJ databases">
        <title>Sphingomonas sp., a new species isolated from pork steak.</title>
        <authorList>
            <person name="Heidler von Heilborn D."/>
        </authorList>
    </citation>
    <scope>NUCLEOTIDE SEQUENCE [LARGE SCALE GENOMIC DNA]</scope>
</reference>
<dbReference type="PANTHER" id="PTHR30386:SF19">
    <property type="entry name" value="MULTIDRUG EXPORT PROTEIN EMRA-RELATED"/>
    <property type="match status" value="1"/>
</dbReference>
<dbReference type="Pfam" id="PF25876">
    <property type="entry name" value="HH_MFP_RND"/>
    <property type="match status" value="1"/>
</dbReference>
<evidence type="ECO:0000259" key="12">
    <source>
        <dbReference type="Pfam" id="PF25917"/>
    </source>
</evidence>
<feature type="region of interest" description="Disordered" evidence="9">
    <location>
        <begin position="1"/>
        <end position="33"/>
    </location>
</feature>
<dbReference type="InterPro" id="IPR058625">
    <property type="entry name" value="MdtA-like_BSH"/>
</dbReference>
<keyword evidence="4" id="KW-1003">Cell membrane</keyword>
<dbReference type="Pfam" id="PF25963">
    <property type="entry name" value="Beta-barrel_AAEA"/>
    <property type="match status" value="1"/>
</dbReference>
<dbReference type="SUPFAM" id="SSF111369">
    <property type="entry name" value="HlyD-like secretion proteins"/>
    <property type="match status" value="2"/>
</dbReference>
<dbReference type="GO" id="GO:1990961">
    <property type="term" value="P:xenobiotic detoxification by transmembrane export across the plasma membrane"/>
    <property type="evidence" value="ECO:0007669"/>
    <property type="project" value="UniProtKB-ARBA"/>
</dbReference>
<dbReference type="InterPro" id="IPR058624">
    <property type="entry name" value="MdtA-like_HH"/>
</dbReference>
<evidence type="ECO:0000256" key="10">
    <source>
        <dbReference type="SAM" id="Phobius"/>
    </source>
</evidence>
<feature type="domain" description="Multidrug resistance protein MdtA-like barrel-sandwich hybrid" evidence="12">
    <location>
        <begin position="77"/>
        <end position="290"/>
    </location>
</feature>